<dbReference type="InParanoid" id="H2YA36"/>
<sequence>MEMQEARGQQPQCGLSVPSFVYLTFKVESCKNPDVKFESNKVCFTGEDGSQKVLFKNEFEFYDEIKPEESTWNKKGMGIECTIAKKLNETWPRLTKDKAKVHWLKVDFTKWKDEDDSEDDDSAPPSGGEPDFSQMMAQMGGGMPGMPGMGGMGGDMPDMDDLPEVDSDDEDIPELEEAEEKAEA</sequence>
<dbReference type="OMA" id="EEGPYWP"/>
<dbReference type="SUPFAM" id="SSF49764">
    <property type="entry name" value="HSP20-like chaperones"/>
    <property type="match status" value="1"/>
</dbReference>
<dbReference type="AlphaFoldDB" id="H2YA36"/>
<evidence type="ECO:0000259" key="3">
    <source>
        <dbReference type="PROSITE" id="PS51203"/>
    </source>
</evidence>
<dbReference type="InterPro" id="IPR045250">
    <property type="entry name" value="p23-like"/>
</dbReference>
<dbReference type="PANTHER" id="PTHR22932:SF1">
    <property type="entry name" value="CO-CHAPERONE PROTEIN DAF-41"/>
    <property type="match status" value="1"/>
</dbReference>
<dbReference type="Ensembl" id="ENSCSAVT00000002222.1">
    <property type="protein sequence ID" value="ENSCSAVP00000002184.1"/>
    <property type="gene ID" value="ENSCSAVG00000001280.1"/>
</dbReference>
<feature type="region of interest" description="Disordered" evidence="2">
    <location>
        <begin position="113"/>
        <end position="184"/>
    </location>
</feature>
<dbReference type="eggNOG" id="KOG3158">
    <property type="taxonomic scope" value="Eukaryota"/>
</dbReference>
<feature type="domain" description="CS" evidence="3">
    <location>
        <begin position="3"/>
        <end position="95"/>
    </location>
</feature>
<evidence type="ECO:0000313" key="4">
    <source>
        <dbReference type="Ensembl" id="ENSCSAVP00000002184.1"/>
    </source>
</evidence>
<name>H2YA36_CIOSA</name>
<keyword evidence="5" id="KW-1185">Reference proteome</keyword>
<dbReference type="GeneTree" id="ENSGT00880000138731"/>
<dbReference type="GO" id="GO:0051087">
    <property type="term" value="F:protein-folding chaperone binding"/>
    <property type="evidence" value="ECO:0007669"/>
    <property type="project" value="TreeGrafter"/>
</dbReference>
<dbReference type="Pfam" id="PF04969">
    <property type="entry name" value="CS"/>
    <property type="match status" value="1"/>
</dbReference>
<feature type="compositionally biased region" description="Acidic residues" evidence="2">
    <location>
        <begin position="157"/>
        <end position="184"/>
    </location>
</feature>
<accession>H2YA36</accession>
<dbReference type="CDD" id="cd06465">
    <property type="entry name" value="p23_hB-ind1_like"/>
    <property type="match status" value="1"/>
</dbReference>
<feature type="compositionally biased region" description="Gly residues" evidence="2">
    <location>
        <begin position="139"/>
        <end position="154"/>
    </location>
</feature>
<dbReference type="Proteomes" id="UP000007875">
    <property type="component" value="Unassembled WGS sequence"/>
</dbReference>
<dbReference type="PANTHER" id="PTHR22932">
    <property type="entry name" value="TELOMERASE-BINDING PROTEIN P23 HSP90 CO-CHAPERONE"/>
    <property type="match status" value="1"/>
</dbReference>
<dbReference type="GO" id="GO:0051131">
    <property type="term" value="P:chaperone-mediated protein complex assembly"/>
    <property type="evidence" value="ECO:0007669"/>
    <property type="project" value="TreeGrafter"/>
</dbReference>
<dbReference type="InterPro" id="IPR008978">
    <property type="entry name" value="HSP20-like_chaperone"/>
</dbReference>
<reference evidence="4" key="2">
    <citation type="submission" date="2025-08" db="UniProtKB">
        <authorList>
            <consortium name="Ensembl"/>
        </authorList>
    </citation>
    <scope>IDENTIFICATION</scope>
</reference>
<evidence type="ECO:0000256" key="1">
    <source>
        <dbReference type="ARBA" id="ARBA00025733"/>
    </source>
</evidence>
<dbReference type="PROSITE" id="PS51203">
    <property type="entry name" value="CS"/>
    <property type="match status" value="1"/>
</dbReference>
<comment type="similarity">
    <text evidence="1">Belongs to the p23/wos2 family.</text>
</comment>
<dbReference type="GO" id="GO:0006457">
    <property type="term" value="P:protein folding"/>
    <property type="evidence" value="ECO:0007669"/>
    <property type="project" value="TreeGrafter"/>
</dbReference>
<evidence type="ECO:0000313" key="5">
    <source>
        <dbReference type="Proteomes" id="UP000007875"/>
    </source>
</evidence>
<reference evidence="4" key="3">
    <citation type="submission" date="2025-09" db="UniProtKB">
        <authorList>
            <consortium name="Ensembl"/>
        </authorList>
    </citation>
    <scope>IDENTIFICATION</scope>
</reference>
<proteinExistence type="inferred from homology"/>
<dbReference type="InterPro" id="IPR007052">
    <property type="entry name" value="CS_dom"/>
</dbReference>
<dbReference type="GO" id="GO:0005634">
    <property type="term" value="C:nucleus"/>
    <property type="evidence" value="ECO:0007669"/>
    <property type="project" value="TreeGrafter"/>
</dbReference>
<dbReference type="FunCoup" id="H2YA36">
    <property type="interactions" value="689"/>
</dbReference>
<dbReference type="GO" id="GO:0005829">
    <property type="term" value="C:cytosol"/>
    <property type="evidence" value="ECO:0007669"/>
    <property type="project" value="TreeGrafter"/>
</dbReference>
<evidence type="ECO:0000256" key="2">
    <source>
        <dbReference type="SAM" id="MobiDB-lite"/>
    </source>
</evidence>
<protein>
    <recommendedName>
        <fullName evidence="3">CS domain-containing protein</fullName>
    </recommendedName>
</protein>
<reference evidence="5" key="1">
    <citation type="submission" date="2003-08" db="EMBL/GenBank/DDBJ databases">
        <authorList>
            <person name="Birren B."/>
            <person name="Nusbaum C."/>
            <person name="Abebe A."/>
            <person name="Abouelleil A."/>
            <person name="Adekoya E."/>
            <person name="Ait-zahra M."/>
            <person name="Allen N."/>
            <person name="Allen T."/>
            <person name="An P."/>
            <person name="Anderson M."/>
            <person name="Anderson S."/>
            <person name="Arachchi H."/>
            <person name="Armbruster J."/>
            <person name="Bachantsang P."/>
            <person name="Baldwin J."/>
            <person name="Barry A."/>
            <person name="Bayul T."/>
            <person name="Blitshsteyn B."/>
            <person name="Bloom T."/>
            <person name="Blye J."/>
            <person name="Boguslavskiy L."/>
            <person name="Borowsky M."/>
            <person name="Boukhgalter B."/>
            <person name="Brunache A."/>
            <person name="Butler J."/>
            <person name="Calixte N."/>
            <person name="Calvo S."/>
            <person name="Camarata J."/>
            <person name="Campo K."/>
            <person name="Chang J."/>
            <person name="Cheshatsang Y."/>
            <person name="Citroen M."/>
            <person name="Collymore A."/>
            <person name="Considine T."/>
            <person name="Cook A."/>
            <person name="Cooke P."/>
            <person name="Corum B."/>
            <person name="Cuomo C."/>
            <person name="David R."/>
            <person name="Dawoe T."/>
            <person name="Degray S."/>
            <person name="Dodge S."/>
            <person name="Dooley K."/>
            <person name="Dorje P."/>
            <person name="Dorjee K."/>
            <person name="Dorris L."/>
            <person name="Duffey N."/>
            <person name="Dupes A."/>
            <person name="Elkins T."/>
            <person name="Engels R."/>
            <person name="Erickson J."/>
            <person name="Farina A."/>
            <person name="Faro S."/>
            <person name="Ferreira P."/>
            <person name="Fischer H."/>
            <person name="Fitzgerald M."/>
            <person name="Foley K."/>
            <person name="Gage D."/>
            <person name="Galagan J."/>
            <person name="Gearin G."/>
            <person name="Gnerre S."/>
            <person name="Gnirke A."/>
            <person name="Goyette A."/>
            <person name="Graham J."/>
            <person name="Grandbois E."/>
            <person name="Gyaltsen K."/>
            <person name="Hafez N."/>
            <person name="Hagopian D."/>
            <person name="Hagos B."/>
            <person name="Hall J."/>
            <person name="Hatcher B."/>
            <person name="Heller A."/>
            <person name="Higgins H."/>
            <person name="Honan T."/>
            <person name="Horn A."/>
            <person name="Houde N."/>
            <person name="Hughes L."/>
            <person name="Hulme W."/>
            <person name="Husby E."/>
            <person name="Iliev I."/>
            <person name="Jaffe D."/>
            <person name="Jones C."/>
            <person name="Kamal M."/>
            <person name="Kamat A."/>
            <person name="Kamvysselis M."/>
            <person name="Karlsson E."/>
            <person name="Kells C."/>
            <person name="Kieu A."/>
            <person name="Kisner P."/>
            <person name="Kodira C."/>
            <person name="Kulbokas E."/>
            <person name="Labutti K."/>
            <person name="Lama D."/>
            <person name="Landers T."/>
            <person name="Leger J."/>
            <person name="Levine S."/>
            <person name="Lewis D."/>
            <person name="Lewis T."/>
            <person name="Lindblad-toh K."/>
            <person name="Liu X."/>
            <person name="Lokyitsang T."/>
            <person name="Lokyitsang Y."/>
            <person name="Lucien O."/>
            <person name="Lui A."/>
            <person name="Ma L.J."/>
            <person name="Mabbitt R."/>
            <person name="Macdonald J."/>
            <person name="Maclean C."/>
            <person name="Major J."/>
            <person name="Manning J."/>
            <person name="Marabella R."/>
            <person name="Maru K."/>
            <person name="Matthews C."/>
            <person name="Mauceli E."/>
            <person name="Mccarthy M."/>
            <person name="Mcdonough S."/>
            <person name="Mcghee T."/>
            <person name="Meldrim J."/>
            <person name="Meneus L."/>
            <person name="Mesirov J."/>
            <person name="Mihalev A."/>
            <person name="Mihova T."/>
            <person name="Mikkelsen T."/>
            <person name="Mlenga V."/>
            <person name="Moru K."/>
            <person name="Mozes J."/>
            <person name="Mulrain L."/>
            <person name="Munson G."/>
            <person name="Naylor J."/>
            <person name="Newes C."/>
            <person name="Nguyen C."/>
            <person name="Nguyen N."/>
            <person name="Nguyen T."/>
            <person name="Nicol R."/>
            <person name="Nielsen C."/>
            <person name="Nizzari M."/>
            <person name="Norbu C."/>
            <person name="Norbu N."/>
            <person name="O'donnell P."/>
            <person name="Okoawo O."/>
            <person name="O'leary S."/>
            <person name="Omotosho B."/>
            <person name="O'neill K."/>
            <person name="Osman S."/>
            <person name="Parker S."/>
            <person name="Perrin D."/>
            <person name="Phunkhang P."/>
            <person name="Piqani B."/>
            <person name="Purcell S."/>
            <person name="Rachupka T."/>
            <person name="Ramasamy U."/>
            <person name="Rameau R."/>
            <person name="Ray V."/>
            <person name="Raymond C."/>
            <person name="Retta R."/>
            <person name="Richardson S."/>
            <person name="Rise C."/>
            <person name="Rodriguez J."/>
            <person name="Rogers J."/>
            <person name="Rogov P."/>
            <person name="Rutman M."/>
            <person name="Schupbach R."/>
            <person name="Seaman C."/>
            <person name="Settipalli S."/>
            <person name="Sharpe T."/>
            <person name="Sheridan J."/>
            <person name="Sherpa N."/>
            <person name="Shi J."/>
            <person name="Smirnov S."/>
            <person name="Smith C."/>
            <person name="Sougnez C."/>
            <person name="Spencer B."/>
            <person name="Stalker J."/>
            <person name="Stange-thomann N."/>
            <person name="Stavropoulos S."/>
            <person name="Stetson K."/>
            <person name="Stone C."/>
            <person name="Stone S."/>
            <person name="Stubbs M."/>
            <person name="Talamas J."/>
            <person name="Tchuinga P."/>
            <person name="Tenzing P."/>
            <person name="Tesfaye S."/>
            <person name="Theodore J."/>
            <person name="Thoulutsang Y."/>
            <person name="Topham K."/>
            <person name="Towey S."/>
            <person name="Tsamla T."/>
            <person name="Tsomo N."/>
            <person name="Vallee D."/>
            <person name="Vassiliev H."/>
            <person name="Venkataraman V."/>
            <person name="Vinson J."/>
            <person name="Vo A."/>
            <person name="Wade C."/>
            <person name="Wang S."/>
            <person name="Wangchuk T."/>
            <person name="Wangdi T."/>
            <person name="Whittaker C."/>
            <person name="Wilkinson J."/>
            <person name="Wu Y."/>
            <person name="Wyman D."/>
            <person name="Yadav S."/>
            <person name="Yang S."/>
            <person name="Yang X."/>
            <person name="Yeager S."/>
            <person name="Yee E."/>
            <person name="Young G."/>
            <person name="Zainoun J."/>
            <person name="Zembeck L."/>
            <person name="Zimmer A."/>
            <person name="Zody M."/>
            <person name="Lander E."/>
        </authorList>
    </citation>
    <scope>NUCLEOTIDE SEQUENCE [LARGE SCALE GENOMIC DNA]</scope>
</reference>
<dbReference type="Gene3D" id="2.60.40.790">
    <property type="match status" value="1"/>
</dbReference>
<dbReference type="STRING" id="51511.ENSCSAVP00000002184"/>
<dbReference type="GO" id="GO:0051879">
    <property type="term" value="F:Hsp90 protein binding"/>
    <property type="evidence" value="ECO:0007669"/>
    <property type="project" value="InterPro"/>
</dbReference>
<organism evidence="4 5">
    <name type="scientific">Ciona savignyi</name>
    <name type="common">Pacific transparent sea squirt</name>
    <dbReference type="NCBI Taxonomy" id="51511"/>
    <lineage>
        <taxon>Eukaryota</taxon>
        <taxon>Metazoa</taxon>
        <taxon>Chordata</taxon>
        <taxon>Tunicata</taxon>
        <taxon>Ascidiacea</taxon>
        <taxon>Phlebobranchia</taxon>
        <taxon>Cionidae</taxon>
        <taxon>Ciona</taxon>
    </lineage>
</organism>
<dbReference type="HOGENOM" id="CLU_078883_1_2_1"/>